<dbReference type="Proteomes" id="UP001150924">
    <property type="component" value="Unassembled WGS sequence"/>
</dbReference>
<dbReference type="PROSITE" id="PS00138">
    <property type="entry name" value="SUBTILASE_SER"/>
    <property type="match status" value="1"/>
</dbReference>
<reference evidence="7" key="1">
    <citation type="submission" date="2022-11" db="EMBL/GenBank/DDBJ databases">
        <title>Minimal conservation of predation-associated metabolite biosynthetic gene clusters underscores biosynthetic potential of Myxococcota including descriptions for ten novel species: Archangium lansinium sp. nov., Myxococcus landrumus sp. nov., Nannocystis bai.</title>
        <authorList>
            <person name="Ahearne A."/>
            <person name="Stevens C."/>
            <person name="Phillips K."/>
        </authorList>
    </citation>
    <scope>NUCLEOTIDE SEQUENCE</scope>
    <source>
        <strain evidence="7">Na p29</strain>
    </source>
</reference>
<comment type="caution">
    <text evidence="7">The sequence shown here is derived from an EMBL/GenBank/DDBJ whole genome shotgun (WGS) entry which is preliminary data.</text>
</comment>
<evidence type="ECO:0000256" key="4">
    <source>
        <dbReference type="ARBA" id="ARBA00022825"/>
    </source>
</evidence>
<feature type="active site" description="Charge relay system" evidence="5">
    <location>
        <position position="123"/>
    </location>
</feature>
<dbReference type="InterPro" id="IPR036852">
    <property type="entry name" value="Peptidase_S8/S53_dom_sf"/>
</dbReference>
<keyword evidence="3 5" id="KW-0378">Hydrolase</keyword>
<comment type="similarity">
    <text evidence="1 5">Belongs to the peptidase S8 family.</text>
</comment>
<dbReference type="PANTHER" id="PTHR43806:SF11">
    <property type="entry name" value="CEREVISIN-RELATED"/>
    <property type="match status" value="1"/>
</dbReference>
<feature type="active site" description="Charge relay system" evidence="5">
    <location>
        <position position="387"/>
    </location>
</feature>
<keyword evidence="4 5" id="KW-0720">Serine protease</keyword>
<dbReference type="InterPro" id="IPR015500">
    <property type="entry name" value="Peptidase_S8_subtilisin-rel"/>
</dbReference>
<dbReference type="PANTHER" id="PTHR43806">
    <property type="entry name" value="PEPTIDASE S8"/>
    <property type="match status" value="1"/>
</dbReference>
<sequence>MPLRPPSLRALLGFAYAPGTPDLPDIRLSAARPHASFASPLRARSFLLPLLLAGGAACDVEPEADVDELADPSDDEIEPRSLTLEPNDPLYHSGQKWHYGAISLPEAWWLTTGSPAVTIAIADSGTLPHSELTWSSGYDFFVGDADPTDPGTFHHGIHVAGTLAAAANNGSGGAGICWNCKLRPLRVAQSGGGAQVGDPGMNEPTTTLLARAIRYAAGLPTDNGRGETVQASSRADVINISIGNLAQPCPADLKDAIDKASEAGTVVVVAAGNGDSGTTWPPSPDFNASNYLWPRCHAQNPDLIVVTAVDEFGNAEPYALQSNPLAKYPGITLAAPGGSAVNGQAGNGALIGCPSDPTQTGTHGVVSTWIPYEQTGPQCHRHWAGTSMAAPHVSGVVGLMRARNSALTASQIKQILVKTAKPIPCTNCGAGMVNAFGAVQASTFTLSITCESTGGGGYTCTSSPTGLGPWTATWQGVLNAAVNPAHANNPATTHGTCTVNTQARVRATLTDALGRTMIAEDAFLCSQLPP</sequence>
<dbReference type="GO" id="GO:0004252">
    <property type="term" value="F:serine-type endopeptidase activity"/>
    <property type="evidence" value="ECO:0007669"/>
    <property type="project" value="UniProtKB-UniRule"/>
</dbReference>
<dbReference type="PRINTS" id="PR00723">
    <property type="entry name" value="SUBTILISIN"/>
</dbReference>
<keyword evidence="8" id="KW-1185">Reference proteome</keyword>
<evidence type="ECO:0000259" key="6">
    <source>
        <dbReference type="Pfam" id="PF00082"/>
    </source>
</evidence>
<dbReference type="SUPFAM" id="SSF52743">
    <property type="entry name" value="Subtilisin-like"/>
    <property type="match status" value="1"/>
</dbReference>
<dbReference type="PROSITE" id="PS51892">
    <property type="entry name" value="SUBTILASE"/>
    <property type="match status" value="1"/>
</dbReference>
<accession>A0A9X3EJU5</accession>
<dbReference type="Pfam" id="PF00082">
    <property type="entry name" value="Peptidase_S8"/>
    <property type="match status" value="1"/>
</dbReference>
<dbReference type="AlphaFoldDB" id="A0A9X3EJU5"/>
<feature type="active site" description="Charge relay system" evidence="5">
    <location>
        <position position="155"/>
    </location>
</feature>
<evidence type="ECO:0000256" key="1">
    <source>
        <dbReference type="ARBA" id="ARBA00011073"/>
    </source>
</evidence>
<evidence type="ECO:0000256" key="5">
    <source>
        <dbReference type="PROSITE-ProRule" id="PRU01240"/>
    </source>
</evidence>
<evidence type="ECO:0000313" key="8">
    <source>
        <dbReference type="Proteomes" id="UP001150924"/>
    </source>
</evidence>
<dbReference type="RefSeq" id="WP_267767028.1">
    <property type="nucleotide sequence ID" value="NZ_JAPNKE010000002.1"/>
</dbReference>
<dbReference type="Gene3D" id="3.40.50.200">
    <property type="entry name" value="Peptidase S8/S53 domain"/>
    <property type="match status" value="1"/>
</dbReference>
<feature type="domain" description="Peptidase S8/S53" evidence="6">
    <location>
        <begin position="116"/>
        <end position="426"/>
    </location>
</feature>
<evidence type="ECO:0000313" key="7">
    <source>
        <dbReference type="EMBL" id="MCY1005362.1"/>
    </source>
</evidence>
<dbReference type="GO" id="GO:0006508">
    <property type="term" value="P:proteolysis"/>
    <property type="evidence" value="ECO:0007669"/>
    <property type="project" value="UniProtKB-KW"/>
</dbReference>
<evidence type="ECO:0000256" key="2">
    <source>
        <dbReference type="ARBA" id="ARBA00022670"/>
    </source>
</evidence>
<keyword evidence="2 5" id="KW-0645">Protease</keyword>
<dbReference type="InterPro" id="IPR050131">
    <property type="entry name" value="Peptidase_S8_subtilisin-like"/>
</dbReference>
<protein>
    <submittedName>
        <fullName evidence="7">S8 family serine peptidase</fullName>
    </submittedName>
</protein>
<organism evidence="7 8">
    <name type="scientific">Nannocystis pusilla</name>
    <dbReference type="NCBI Taxonomy" id="889268"/>
    <lineage>
        <taxon>Bacteria</taxon>
        <taxon>Pseudomonadati</taxon>
        <taxon>Myxococcota</taxon>
        <taxon>Polyangia</taxon>
        <taxon>Nannocystales</taxon>
        <taxon>Nannocystaceae</taxon>
        <taxon>Nannocystis</taxon>
    </lineage>
</organism>
<gene>
    <name evidence="7" type="ORF">OV079_07210</name>
</gene>
<name>A0A9X3EJU5_9BACT</name>
<proteinExistence type="inferred from homology"/>
<dbReference type="EMBL" id="JAPNKE010000002">
    <property type="protein sequence ID" value="MCY1005362.1"/>
    <property type="molecule type" value="Genomic_DNA"/>
</dbReference>
<dbReference type="InterPro" id="IPR023828">
    <property type="entry name" value="Peptidase_S8_Ser-AS"/>
</dbReference>
<evidence type="ECO:0000256" key="3">
    <source>
        <dbReference type="ARBA" id="ARBA00022801"/>
    </source>
</evidence>
<dbReference type="InterPro" id="IPR000209">
    <property type="entry name" value="Peptidase_S8/S53_dom"/>
</dbReference>